<dbReference type="EMBL" id="CAJA01000445">
    <property type="protein sequence ID" value="CCH74981.1"/>
    <property type="molecule type" value="Genomic_DNA"/>
</dbReference>
<dbReference type="InterPro" id="IPR045087">
    <property type="entry name" value="Cu-oxidase_fam"/>
</dbReference>
<feature type="binding site" description="type 1 copper site" evidence="12">
    <location>
        <position position="738"/>
    </location>
    <ligand>
        <name>Cu cation</name>
        <dbReference type="ChEBI" id="CHEBI:23378"/>
        <label>1</label>
    </ligand>
</feature>
<dbReference type="Gene3D" id="2.60.40.420">
    <property type="entry name" value="Cupredoxins - blue copper proteins"/>
    <property type="match status" value="3"/>
</dbReference>
<feature type="binding site" description="type 1 copper site" evidence="12">
    <location>
        <position position="730"/>
    </location>
    <ligand>
        <name>Cu cation</name>
        <dbReference type="ChEBI" id="CHEBI:23378"/>
        <label>1</label>
    </ligand>
</feature>
<feature type="domain" description="Plastocyanin-like" evidence="15">
    <location>
        <begin position="647"/>
        <end position="753"/>
    </location>
</feature>
<feature type="transmembrane region" description="Helical" evidence="14">
    <location>
        <begin position="190"/>
        <end position="216"/>
    </location>
</feature>
<feature type="binding site" description="type 1 copper site" evidence="12">
    <location>
        <position position="729"/>
    </location>
    <ligand>
        <name>Cu cation</name>
        <dbReference type="ChEBI" id="CHEBI:23378"/>
        <label>1</label>
    </ligand>
</feature>
<evidence type="ECO:0000256" key="7">
    <source>
        <dbReference type="ARBA" id="ARBA00022723"/>
    </source>
</evidence>
<evidence type="ECO:0000256" key="6">
    <source>
        <dbReference type="ARBA" id="ARBA00017290"/>
    </source>
</evidence>
<keyword evidence="14" id="KW-0812">Transmembrane</keyword>
<name>W6K1P5_9MICO</name>
<proteinExistence type="inferred from homology"/>
<feature type="region of interest" description="Disordered" evidence="13">
    <location>
        <begin position="582"/>
        <end position="610"/>
    </location>
</feature>
<evidence type="ECO:0000256" key="1">
    <source>
        <dbReference type="ARBA" id="ARBA00001960"/>
    </source>
</evidence>
<feature type="transmembrane region" description="Helical" evidence="14">
    <location>
        <begin position="34"/>
        <end position="53"/>
    </location>
</feature>
<feature type="transmembrane region" description="Helical" evidence="14">
    <location>
        <begin position="372"/>
        <end position="390"/>
    </location>
</feature>
<dbReference type="GO" id="GO:0050421">
    <property type="term" value="F:nitrite reductase (NO-forming) activity"/>
    <property type="evidence" value="ECO:0007669"/>
    <property type="project" value="UniProtKB-EC"/>
</dbReference>
<keyword evidence="10 12" id="KW-0186">Copper</keyword>
<feature type="binding site" description="type 1 copper site" evidence="12">
    <location>
        <position position="695"/>
    </location>
    <ligand>
        <name>Cu cation</name>
        <dbReference type="ChEBI" id="CHEBI:23378"/>
        <label>1</label>
    </ligand>
</feature>
<evidence type="ECO:0000256" key="10">
    <source>
        <dbReference type="ARBA" id="ARBA00023008"/>
    </source>
</evidence>
<feature type="binding site" description="type 1 copper site" evidence="12">
    <location>
        <position position="891"/>
    </location>
    <ligand>
        <name>Cu cation</name>
        <dbReference type="ChEBI" id="CHEBI:23378"/>
        <label>1</label>
    </ligand>
</feature>
<gene>
    <name evidence="16" type="primary">nirK</name>
    <name evidence="16" type="ORF">BN11_50002</name>
</gene>
<dbReference type="PANTHER" id="PTHR11709">
    <property type="entry name" value="MULTI-COPPER OXIDASE"/>
    <property type="match status" value="1"/>
</dbReference>
<dbReference type="Proteomes" id="UP000035763">
    <property type="component" value="Unassembled WGS sequence"/>
</dbReference>
<feature type="binding site" description="type 1 copper site" evidence="12">
    <location>
        <position position="690"/>
    </location>
    <ligand>
        <name>Cu cation</name>
        <dbReference type="ChEBI" id="CHEBI:23378"/>
        <label>1</label>
    </ligand>
</feature>
<evidence type="ECO:0000256" key="14">
    <source>
        <dbReference type="SAM" id="Phobius"/>
    </source>
</evidence>
<keyword evidence="17" id="KW-1185">Reference proteome</keyword>
<accession>W6K1P5</accession>
<dbReference type="GO" id="GO:0005507">
    <property type="term" value="F:copper ion binding"/>
    <property type="evidence" value="ECO:0007669"/>
    <property type="project" value="InterPro"/>
</dbReference>
<dbReference type="RefSeq" id="WP_235435312.1">
    <property type="nucleotide sequence ID" value="NZ_HG764815.1"/>
</dbReference>
<reference evidence="16 17" key="1">
    <citation type="journal article" date="2013" name="ISME J.">
        <title>A metabolic model for members of the genus Tetrasphaera involved in enhanced biological phosphorus removal.</title>
        <authorList>
            <person name="Kristiansen R."/>
            <person name="Nguyen H.T.T."/>
            <person name="Saunders A.M."/>
            <person name="Nielsen J.L."/>
            <person name="Wimmer R."/>
            <person name="Le V.Q."/>
            <person name="McIlroy S.J."/>
            <person name="Petrovski S."/>
            <person name="Seviour R.J."/>
            <person name="Calteau A."/>
            <person name="Nielsen K.L."/>
            <person name="Nielsen P.H."/>
        </authorList>
    </citation>
    <scope>NUCLEOTIDE SEQUENCE [LARGE SCALE GENOMIC DNA]</scope>
    <source>
        <strain evidence="16 17">Ben110</strain>
    </source>
</reference>
<evidence type="ECO:0000259" key="15">
    <source>
        <dbReference type="Pfam" id="PF07732"/>
    </source>
</evidence>
<feature type="transmembrane region" description="Helical" evidence="14">
    <location>
        <begin position="286"/>
        <end position="307"/>
    </location>
</feature>
<keyword evidence="9 16" id="KW-0560">Oxidoreductase</keyword>
<evidence type="ECO:0000256" key="13">
    <source>
        <dbReference type="SAM" id="MobiDB-lite"/>
    </source>
</evidence>
<dbReference type="SUPFAM" id="SSF49503">
    <property type="entry name" value="Cupredoxins"/>
    <property type="match status" value="3"/>
</dbReference>
<feature type="transmembrane region" description="Helical" evidence="14">
    <location>
        <begin position="101"/>
        <end position="117"/>
    </location>
</feature>
<evidence type="ECO:0000256" key="5">
    <source>
        <dbReference type="ARBA" id="ARBA00011882"/>
    </source>
</evidence>
<feature type="transmembrane region" description="Helical" evidence="14">
    <location>
        <begin position="396"/>
        <end position="413"/>
    </location>
</feature>
<evidence type="ECO:0000256" key="9">
    <source>
        <dbReference type="ARBA" id="ARBA00023002"/>
    </source>
</evidence>
<comment type="similarity">
    <text evidence="3">Belongs to the multicopper oxidase family.</text>
</comment>
<dbReference type="EC" id="1.7.2.1" evidence="5"/>
<feature type="transmembrane region" description="Helical" evidence="14">
    <location>
        <begin position="255"/>
        <end position="274"/>
    </location>
</feature>
<dbReference type="InterPro" id="IPR001287">
    <property type="entry name" value="NO2-reductase_Cu"/>
</dbReference>
<dbReference type="PANTHER" id="PTHR11709:SF394">
    <property type="entry name" value="FI03373P-RELATED"/>
    <property type="match status" value="1"/>
</dbReference>
<evidence type="ECO:0000256" key="3">
    <source>
        <dbReference type="ARBA" id="ARBA00010609"/>
    </source>
</evidence>
<feature type="transmembrane region" description="Helical" evidence="14">
    <location>
        <begin position="228"/>
        <end position="249"/>
    </location>
</feature>
<dbReference type="AlphaFoldDB" id="W6K1P5"/>
<evidence type="ECO:0000256" key="12">
    <source>
        <dbReference type="PIRSR" id="PIRSR601287-1"/>
    </source>
</evidence>
<feature type="transmembrane region" description="Helical" evidence="14">
    <location>
        <begin position="59"/>
        <end position="80"/>
    </location>
</feature>
<comment type="cofactor">
    <cofactor evidence="2 12">
        <name>Cu(2+)</name>
        <dbReference type="ChEBI" id="CHEBI:29036"/>
    </cofactor>
</comment>
<dbReference type="PRINTS" id="PR00695">
    <property type="entry name" value="CUNO2RDTASE"/>
</dbReference>
<keyword evidence="14" id="KW-0472">Membrane</keyword>
<evidence type="ECO:0000256" key="4">
    <source>
        <dbReference type="ARBA" id="ARBA00011233"/>
    </source>
</evidence>
<protein>
    <recommendedName>
        <fullName evidence="6">Copper-containing nitrite reductase</fullName>
        <ecNumber evidence="5">1.7.2.1</ecNumber>
    </recommendedName>
</protein>
<feature type="transmembrane region" description="Helical" evidence="14">
    <location>
        <begin position="159"/>
        <end position="178"/>
    </location>
</feature>
<feature type="transmembrane region" description="Helical" evidence="14">
    <location>
        <begin position="327"/>
        <end position="351"/>
    </location>
</feature>
<dbReference type="InterPro" id="IPR008972">
    <property type="entry name" value="Cupredoxin"/>
</dbReference>
<sequence length="908" mass="95322">MTMKTDQDEFVEAVPRVRKPKSAGRQGFWPWRDLPSLLWLIAVALVTFVHPFVERSRWLMVHLVLLGALTHTAMVWSTHFSQALLKTGPDVDGRRIQDRRAILLFAGVGVVVAGVLLDRWLVALAGAAGVSVAVFWHGLQLWRRLRASVAARFRVTIRYYVAAALCVPVGATFGVLLARGPDDALKARLLLAHTGVLALGWIGLTVTGTLVTLWPTMLRSRMDDRAEALARGALPLFLGAIALIVGGALMGWMPVAGAGVLAWFASALWWGRALWGPARRRPPREFGALSVAAALAWLAVLLVWTGVVLLRGHDWAELAEGHGRATAVLAAGFAPQLLTGALSYLVPVVLGGGPNAVRTATDTLGRFGTTRLALINGGLILSLLPIPSIVRVLTTTLVLAAYLCFLPLLAMAIRRSRNVVRAGGGLPTTPRGPVQPAGARSVWSSGQLVAALAVLGMAVALGVAADPGAAGFPVTSAGSAVPATGETTRVRVEAKGMRFIPDSVTVPAGNRLVIDLTNTDPTTTHDLVLANGTRTGRLRPGRSGTLDAGVVGESLEGWCAVVGHRQMGMVFSVVVEGTPPVTAAGHGAHGSQQSAGAQSGSGVQAGSGAPVDLHGSFSPGFAAVSPVLAPAPDATVHRLTLTAREVELEVAPGVWQKRWTFNGVTPGPTLRGKVGDRFVISLVNDGTQGHSIDFHAGMLAPDRPMRTIPPGESLTYTFSATHSGIWMYHCSTMPMSVHIGAGMHGAVIIDPPNLPQVDREYVLVQSEIFLGESRAKGSASEVAAEKVLAQAPDAMAFNGIASQYDHHQLAATAGERVRIWVLDAGPNRPSSFHIVGGQFDTVFAEGAWLLGDPERGGSGAGGSQVLALAPAQGGFVELEMPEAGHYPIVSHLMVDAERGAHGILDVAP</sequence>
<comment type="caution">
    <text evidence="16">The sequence shown here is derived from an EMBL/GenBank/DDBJ whole genome shotgun (WGS) entry which is preliminary data.</text>
</comment>
<evidence type="ECO:0000313" key="16">
    <source>
        <dbReference type="EMBL" id="CCH74981.1"/>
    </source>
</evidence>
<feature type="transmembrane region" description="Helical" evidence="14">
    <location>
        <begin position="448"/>
        <end position="465"/>
    </location>
</feature>
<comment type="cofactor">
    <cofactor evidence="1 12">
        <name>Cu(+)</name>
        <dbReference type="ChEBI" id="CHEBI:49552"/>
    </cofactor>
</comment>
<comment type="subunit">
    <text evidence="4">Homotrimer.</text>
</comment>
<dbReference type="Pfam" id="PF07732">
    <property type="entry name" value="Cu-oxidase_3"/>
    <property type="match status" value="1"/>
</dbReference>
<feature type="compositionally biased region" description="Low complexity" evidence="13">
    <location>
        <begin position="583"/>
        <end position="609"/>
    </location>
</feature>
<evidence type="ECO:0000313" key="17">
    <source>
        <dbReference type="Proteomes" id="UP000035763"/>
    </source>
</evidence>
<evidence type="ECO:0000256" key="8">
    <source>
        <dbReference type="ARBA" id="ARBA00022737"/>
    </source>
</evidence>
<dbReference type="InterPro" id="IPR011707">
    <property type="entry name" value="Cu-oxidase-like_N"/>
</dbReference>
<keyword evidence="7 12" id="KW-0479">Metal-binding</keyword>
<feature type="transmembrane region" description="Helical" evidence="14">
    <location>
        <begin position="123"/>
        <end position="139"/>
    </location>
</feature>
<comment type="catalytic activity">
    <reaction evidence="11">
        <text>nitric oxide + Fe(III)-[cytochrome c] + H2O = Fe(II)-[cytochrome c] + nitrite + 2 H(+)</text>
        <dbReference type="Rhea" id="RHEA:15233"/>
        <dbReference type="Rhea" id="RHEA-COMP:10350"/>
        <dbReference type="Rhea" id="RHEA-COMP:14399"/>
        <dbReference type="ChEBI" id="CHEBI:15377"/>
        <dbReference type="ChEBI" id="CHEBI:15378"/>
        <dbReference type="ChEBI" id="CHEBI:16301"/>
        <dbReference type="ChEBI" id="CHEBI:16480"/>
        <dbReference type="ChEBI" id="CHEBI:29033"/>
        <dbReference type="ChEBI" id="CHEBI:29034"/>
        <dbReference type="EC" id="1.7.2.1"/>
    </reaction>
</comment>
<dbReference type="CDD" id="cd11020">
    <property type="entry name" value="CuRO_1_CuNIR"/>
    <property type="match status" value="1"/>
</dbReference>
<evidence type="ECO:0000256" key="11">
    <source>
        <dbReference type="ARBA" id="ARBA00049340"/>
    </source>
</evidence>
<dbReference type="CDD" id="cd04208">
    <property type="entry name" value="CuRO_2_CuNIR"/>
    <property type="match status" value="1"/>
</dbReference>
<organism evidence="16 17">
    <name type="scientific">Nostocoides australiense Ben110</name>
    <dbReference type="NCBI Taxonomy" id="1193182"/>
    <lineage>
        <taxon>Bacteria</taxon>
        <taxon>Bacillati</taxon>
        <taxon>Actinomycetota</taxon>
        <taxon>Actinomycetes</taxon>
        <taxon>Micrococcales</taxon>
        <taxon>Intrasporangiaceae</taxon>
        <taxon>Nostocoides</taxon>
    </lineage>
</organism>
<feature type="binding site" description="type 1 copper site" evidence="12">
    <location>
        <position position="743"/>
    </location>
    <ligand>
        <name>Cu cation</name>
        <dbReference type="ChEBI" id="CHEBI:23378"/>
        <label>1</label>
    </ligand>
</feature>
<keyword evidence="14" id="KW-1133">Transmembrane helix</keyword>
<evidence type="ECO:0000256" key="2">
    <source>
        <dbReference type="ARBA" id="ARBA00001973"/>
    </source>
</evidence>
<dbReference type="STRING" id="1193182.BN11_50002"/>
<keyword evidence="8" id="KW-0677">Repeat</keyword>